<accession>A0A3M0S064</accession>
<dbReference type="InterPro" id="IPR030934">
    <property type="entry name" value="Intein_C"/>
</dbReference>
<name>A0A3M0S064_9CLOT</name>
<dbReference type="Proteomes" id="UP000277999">
    <property type="component" value="Unassembled WGS sequence"/>
</dbReference>
<comment type="caution">
    <text evidence="1">The sequence shown here is derived from an EMBL/GenBank/DDBJ whole genome shotgun (WGS) entry which is preliminary data.</text>
</comment>
<sequence length="28" mass="3329">MDPLHYDLSVNKNHIFHLSNQHMVLIVL</sequence>
<dbReference type="EMBL" id="RFAQ01000120">
    <property type="protein sequence ID" value="RMC91795.1"/>
    <property type="molecule type" value="Genomic_DNA"/>
</dbReference>
<proteinExistence type="predicted"/>
<gene>
    <name evidence="1" type="ORF">D9O40_21635</name>
</gene>
<dbReference type="AlphaFoldDB" id="A0A3M0S064"/>
<evidence type="ECO:0000313" key="2">
    <source>
        <dbReference type="Proteomes" id="UP000277999"/>
    </source>
</evidence>
<reference evidence="1 2" key="1">
    <citation type="submission" date="2018-10" db="EMBL/GenBank/DDBJ databases">
        <title>Genome-centric metagenomics revealed C2 chemical producing, CO utilizing Clostridium with novel acetogenic gene cluster.</title>
        <authorList>
            <person name="Kang H."/>
            <person name="Park B."/>
            <person name="Choi I.G."/>
            <person name="Chang I.S."/>
        </authorList>
    </citation>
    <scope>NUCLEOTIDE SEQUENCE [LARGE SCALE GENOMIC DNA]</scope>
    <source>
        <strain evidence="1 2">H21-9</strain>
    </source>
</reference>
<protein>
    <submittedName>
        <fullName evidence="1">Uncharacterized protein</fullName>
    </submittedName>
</protein>
<evidence type="ECO:0000313" key="1">
    <source>
        <dbReference type="EMBL" id="RMC91795.1"/>
    </source>
</evidence>
<dbReference type="NCBIfam" id="TIGR01443">
    <property type="entry name" value="intein_Cterm"/>
    <property type="match status" value="1"/>
</dbReference>
<organism evidence="1 2">
    <name type="scientific">Clostridium autoethanogenum</name>
    <dbReference type="NCBI Taxonomy" id="84023"/>
    <lineage>
        <taxon>Bacteria</taxon>
        <taxon>Bacillati</taxon>
        <taxon>Bacillota</taxon>
        <taxon>Clostridia</taxon>
        <taxon>Eubacteriales</taxon>
        <taxon>Clostridiaceae</taxon>
        <taxon>Clostridium</taxon>
    </lineage>
</organism>